<accession>A0ACC1HIU1</accession>
<dbReference type="EMBL" id="JAMZIH010005147">
    <property type="protein sequence ID" value="KAJ1675975.1"/>
    <property type="molecule type" value="Genomic_DNA"/>
</dbReference>
<comment type="caution">
    <text evidence="1">The sequence shown here is derived from an EMBL/GenBank/DDBJ whole genome shotgun (WGS) entry which is preliminary data.</text>
</comment>
<organism evidence="1 2">
    <name type="scientific">Spiromyces aspiralis</name>
    <dbReference type="NCBI Taxonomy" id="68401"/>
    <lineage>
        <taxon>Eukaryota</taxon>
        <taxon>Fungi</taxon>
        <taxon>Fungi incertae sedis</taxon>
        <taxon>Zoopagomycota</taxon>
        <taxon>Kickxellomycotina</taxon>
        <taxon>Kickxellomycetes</taxon>
        <taxon>Kickxellales</taxon>
        <taxon>Kickxellaceae</taxon>
        <taxon>Spiromyces</taxon>
    </lineage>
</organism>
<dbReference type="Proteomes" id="UP001145114">
    <property type="component" value="Unassembled WGS sequence"/>
</dbReference>
<keyword evidence="2" id="KW-1185">Reference proteome</keyword>
<name>A0ACC1HIU1_9FUNG</name>
<reference evidence="1" key="1">
    <citation type="submission" date="2022-06" db="EMBL/GenBank/DDBJ databases">
        <title>Phylogenomic reconstructions and comparative analyses of Kickxellomycotina fungi.</title>
        <authorList>
            <person name="Reynolds N.K."/>
            <person name="Stajich J.E."/>
            <person name="Barry K."/>
            <person name="Grigoriev I.V."/>
            <person name="Crous P."/>
            <person name="Smith M.E."/>
        </authorList>
    </citation>
    <scope>NUCLEOTIDE SEQUENCE</scope>
    <source>
        <strain evidence="1">RSA 2271</strain>
    </source>
</reference>
<sequence length="736" mass="83723">MAEIVQFKIEGMVPELEDLERKKLFTKAEIKSIVKRRTNFEYSIRRRGPSREDFLRYIEYEMNLDALRRKRKARLGIKSKKATVSDFAITNRIKVLFERALTRHKGDIGIWKQYIDFARRSNQTRLQSELYARAIQVFPREPSFWIAAASFEFDENANMVGARALMQRGLRLNPKDRSMWHMYFRLELIYIEKVKARRRLLAIDGSKPSDDEGDSEPDSDMIRLPTLEEEEEQEAPSSVKGLREKTRSILAAENNPVLQGAITRLVYQRAIQAIPNDLDFRVGFASLYMEAGDADLSGALQEVFASIERDFARDEGARAYLASANLKTVNTQSPEFVDELARAVTEFDKAAAEVVTSAMYLHYLKFLFRWHQVVGEPNLRLYLTGMATKLIADAEERKLLDAALYEQWVPFVRAHNGHSGEAHALAAMATDRFPDSPRLWALRVDMLLPGARRSEKAARKLDGLFQSKILPANPTSEALWMRWFNWTEWQWRHGRIATAEAMARYMAATSRCGTLDSSQRALKGRILIRFLDWAAGVPASKLEDKSLEAMMESDSEDDVDLTQDDETRRQGPVEESGLSDSGRCEGEGNDDNGAGGGHGEGRKMDVTNIDTVRLVSRKIQLQTLPPPEFYIHCIKYERTFVAGLESKLGMHAARRSTDYKVTMGKIHALYQQACGADTDDPEPWIDYIEFVHSSGQGQLVTDVHWKATRAIKSLSSLARFESAYQRLVKLGPEKVA</sequence>
<evidence type="ECO:0000313" key="2">
    <source>
        <dbReference type="Proteomes" id="UP001145114"/>
    </source>
</evidence>
<evidence type="ECO:0000313" key="1">
    <source>
        <dbReference type="EMBL" id="KAJ1675975.1"/>
    </source>
</evidence>
<gene>
    <name evidence="1" type="primary">UTP6</name>
    <name evidence="1" type="ORF">EV182_000188</name>
</gene>
<proteinExistence type="predicted"/>
<protein>
    <submittedName>
        <fullName evidence="1">U3 snoRNP protein</fullName>
    </submittedName>
</protein>